<comment type="caution">
    <text evidence="2">The sequence shown here is derived from an EMBL/GenBank/DDBJ whole genome shotgun (WGS) entry which is preliminary data.</text>
</comment>
<accession>A0A4R8H191</accession>
<evidence type="ECO:0000256" key="1">
    <source>
        <dbReference type="SAM" id="Coils"/>
    </source>
</evidence>
<protein>
    <submittedName>
        <fullName evidence="2">Uncharacterized protein</fullName>
    </submittedName>
</protein>
<gene>
    <name evidence="2" type="ORF">C7959_13016</name>
</gene>
<dbReference type="Proteomes" id="UP000295832">
    <property type="component" value="Unassembled WGS sequence"/>
</dbReference>
<organism evidence="2 3">
    <name type="scientific">Orenia marismortui</name>
    <dbReference type="NCBI Taxonomy" id="46469"/>
    <lineage>
        <taxon>Bacteria</taxon>
        <taxon>Bacillati</taxon>
        <taxon>Bacillota</taxon>
        <taxon>Clostridia</taxon>
        <taxon>Halanaerobiales</taxon>
        <taxon>Halobacteroidaceae</taxon>
        <taxon>Orenia</taxon>
    </lineage>
</organism>
<sequence length="61" mass="6762">MKAKKKLVCKVNNNLGQLSTLLDQASDKASELKELLDQINNFEIEVEVKEDGLEIGESNEG</sequence>
<dbReference type="EMBL" id="SOEG01000030">
    <property type="protein sequence ID" value="TDX48289.1"/>
    <property type="molecule type" value="Genomic_DNA"/>
</dbReference>
<proteinExistence type="predicted"/>
<dbReference type="RefSeq" id="WP_134118198.1">
    <property type="nucleotide sequence ID" value="NZ_SOEG01000030.1"/>
</dbReference>
<dbReference type="STRING" id="926561.GCA_000379025_03205"/>
<keyword evidence="1" id="KW-0175">Coiled coil</keyword>
<evidence type="ECO:0000313" key="2">
    <source>
        <dbReference type="EMBL" id="TDX48289.1"/>
    </source>
</evidence>
<keyword evidence="3" id="KW-1185">Reference proteome</keyword>
<feature type="coiled-coil region" evidence="1">
    <location>
        <begin position="15"/>
        <end position="52"/>
    </location>
</feature>
<evidence type="ECO:0000313" key="3">
    <source>
        <dbReference type="Proteomes" id="UP000295832"/>
    </source>
</evidence>
<reference evidence="2 3" key="1">
    <citation type="submission" date="2019-03" db="EMBL/GenBank/DDBJ databases">
        <title>Subsurface microbial communities from deep shales in Ohio and West Virginia, USA.</title>
        <authorList>
            <person name="Wrighton K."/>
        </authorList>
    </citation>
    <scope>NUCLEOTIDE SEQUENCE [LARGE SCALE GENOMIC DNA]</scope>
    <source>
        <strain evidence="2 3">MSL 6dP</strain>
    </source>
</reference>
<dbReference type="AlphaFoldDB" id="A0A4R8H191"/>
<name>A0A4R8H191_9FIRM</name>